<evidence type="ECO:0000256" key="3">
    <source>
        <dbReference type="ARBA" id="ARBA00022630"/>
    </source>
</evidence>
<feature type="domain" description="Acyl-CoA dehydrogenase/oxidase C-terminal" evidence="6">
    <location>
        <begin position="218"/>
        <end position="356"/>
    </location>
</feature>
<keyword evidence="4" id="KW-0274">FAD</keyword>
<feature type="domain" description="Acyl-CoA dehydrogenase/oxidase N-terminal" evidence="7">
    <location>
        <begin position="6"/>
        <end position="105"/>
    </location>
</feature>
<dbReference type="InterPro" id="IPR013786">
    <property type="entry name" value="AcylCoA_DH/ox_N"/>
</dbReference>
<dbReference type="RefSeq" id="WP_310797545.1">
    <property type="nucleotide sequence ID" value="NZ_CP123872.1"/>
</dbReference>
<proteinExistence type="inferred from homology"/>
<dbReference type="KEGG" id="tmk:QGN29_09130"/>
<dbReference type="GO" id="GO:0003995">
    <property type="term" value="F:acyl-CoA dehydrogenase activity"/>
    <property type="evidence" value="ECO:0007669"/>
    <property type="project" value="TreeGrafter"/>
</dbReference>
<evidence type="ECO:0000259" key="7">
    <source>
        <dbReference type="Pfam" id="PF02771"/>
    </source>
</evidence>
<dbReference type="PANTHER" id="PTHR43884:SF20">
    <property type="entry name" value="ACYL-COA DEHYDROGENASE FADE28"/>
    <property type="match status" value="1"/>
</dbReference>
<accession>A0AA52H837</accession>
<dbReference type="InterPro" id="IPR037069">
    <property type="entry name" value="AcylCoA_DH/ox_N_sf"/>
</dbReference>
<keyword evidence="9" id="KW-1185">Reference proteome</keyword>
<dbReference type="Proteomes" id="UP001268683">
    <property type="component" value="Chromosome"/>
</dbReference>
<dbReference type="Gene3D" id="2.40.110.10">
    <property type="entry name" value="Butyryl-CoA Dehydrogenase, subunit A, domain 2"/>
    <property type="match status" value="1"/>
</dbReference>
<evidence type="ECO:0000256" key="2">
    <source>
        <dbReference type="ARBA" id="ARBA00009347"/>
    </source>
</evidence>
<gene>
    <name evidence="8" type="ORF">QGN29_09130</name>
</gene>
<reference evidence="8" key="1">
    <citation type="submission" date="2023-04" db="EMBL/GenBank/DDBJ databases">
        <title>Complete genome sequence of Temperatibacter marinus.</title>
        <authorList>
            <person name="Rong J.-C."/>
            <person name="Yi M.-L."/>
            <person name="Zhao Q."/>
        </authorList>
    </citation>
    <scope>NUCLEOTIDE SEQUENCE</scope>
    <source>
        <strain evidence="8">NBRC 110045</strain>
    </source>
</reference>
<dbReference type="PANTHER" id="PTHR43884">
    <property type="entry name" value="ACYL-COA DEHYDROGENASE"/>
    <property type="match status" value="1"/>
</dbReference>
<keyword evidence="5 8" id="KW-0560">Oxidoreductase</keyword>
<evidence type="ECO:0000313" key="8">
    <source>
        <dbReference type="EMBL" id="WND01716.1"/>
    </source>
</evidence>
<protein>
    <submittedName>
        <fullName evidence="8">Acyl-CoA dehydrogenase family protein</fullName>
        <ecNumber evidence="8">1.-.-.-</ecNumber>
    </submittedName>
</protein>
<dbReference type="SUPFAM" id="SSF56645">
    <property type="entry name" value="Acyl-CoA dehydrogenase NM domain-like"/>
    <property type="match status" value="1"/>
</dbReference>
<dbReference type="InterPro" id="IPR036250">
    <property type="entry name" value="AcylCo_DH-like_C"/>
</dbReference>
<dbReference type="Gene3D" id="1.20.140.10">
    <property type="entry name" value="Butyryl-CoA Dehydrogenase, subunit A, domain 3"/>
    <property type="match status" value="1"/>
</dbReference>
<organism evidence="8 9">
    <name type="scientific">Temperatibacter marinus</name>
    <dbReference type="NCBI Taxonomy" id="1456591"/>
    <lineage>
        <taxon>Bacteria</taxon>
        <taxon>Pseudomonadati</taxon>
        <taxon>Pseudomonadota</taxon>
        <taxon>Alphaproteobacteria</taxon>
        <taxon>Kordiimonadales</taxon>
        <taxon>Temperatibacteraceae</taxon>
        <taxon>Temperatibacter</taxon>
    </lineage>
</organism>
<evidence type="ECO:0000256" key="4">
    <source>
        <dbReference type="ARBA" id="ARBA00022827"/>
    </source>
</evidence>
<dbReference type="AlphaFoldDB" id="A0AA52H837"/>
<dbReference type="Pfam" id="PF00441">
    <property type="entry name" value="Acyl-CoA_dh_1"/>
    <property type="match status" value="1"/>
</dbReference>
<dbReference type="InterPro" id="IPR009075">
    <property type="entry name" value="AcylCo_DH/oxidase_C"/>
</dbReference>
<dbReference type="EMBL" id="CP123872">
    <property type="protein sequence ID" value="WND01716.1"/>
    <property type="molecule type" value="Genomic_DNA"/>
</dbReference>
<dbReference type="GO" id="GO:0050660">
    <property type="term" value="F:flavin adenine dinucleotide binding"/>
    <property type="evidence" value="ECO:0007669"/>
    <property type="project" value="InterPro"/>
</dbReference>
<dbReference type="Pfam" id="PF02771">
    <property type="entry name" value="Acyl-CoA_dh_N"/>
    <property type="match status" value="1"/>
</dbReference>
<evidence type="ECO:0000256" key="1">
    <source>
        <dbReference type="ARBA" id="ARBA00001974"/>
    </source>
</evidence>
<sequence>MALVYNEDQTLLKESAVGFFKERSPITAFRSLRDKRDETGYDSDLWSEMAEMGFTSLLLSEEEGGTGFGYVGAGIVAEAMATTLVSSPFTASCVLATEILKSTGSAILERVSSGEAIATVALDETGHYSPESVKTKAIADGDGYKLSGMKTFVPEGHTADHIIVLARTDDDRLSLYTVQKGAANLITDRTVMADSRNWAKLTFEGTPATLLSDDGLEKLIPAIDKVNIVLAAELLGLTQAAFDMTTAYLKERKQFGKIIGTFQGLQHRSAHLFAEIEVTRSIILAALQAADASAPNLSMLASAAKAKACKTAELATNEGIQMHGGIGMTDEYDIGFFIKRARAVSNLYGGQNYHTDRFATLSGY</sequence>
<evidence type="ECO:0000259" key="6">
    <source>
        <dbReference type="Pfam" id="PF00441"/>
    </source>
</evidence>
<dbReference type="CDD" id="cd00567">
    <property type="entry name" value="ACAD"/>
    <property type="match status" value="1"/>
</dbReference>
<evidence type="ECO:0000256" key="5">
    <source>
        <dbReference type="ARBA" id="ARBA00023002"/>
    </source>
</evidence>
<keyword evidence="3" id="KW-0285">Flavoprotein</keyword>
<evidence type="ECO:0000313" key="9">
    <source>
        <dbReference type="Proteomes" id="UP001268683"/>
    </source>
</evidence>
<comment type="cofactor">
    <cofactor evidence="1">
        <name>FAD</name>
        <dbReference type="ChEBI" id="CHEBI:57692"/>
    </cofactor>
</comment>
<comment type="similarity">
    <text evidence="2">Belongs to the acyl-CoA dehydrogenase family.</text>
</comment>
<dbReference type="InterPro" id="IPR046373">
    <property type="entry name" value="Acyl-CoA_Oxase/DH_mid-dom_sf"/>
</dbReference>
<name>A0AA52H837_9PROT</name>
<dbReference type="EC" id="1.-.-.-" evidence="8"/>
<dbReference type="Gene3D" id="1.10.540.10">
    <property type="entry name" value="Acyl-CoA dehydrogenase/oxidase, N-terminal domain"/>
    <property type="match status" value="1"/>
</dbReference>
<dbReference type="InterPro" id="IPR009100">
    <property type="entry name" value="AcylCoA_DH/oxidase_NM_dom_sf"/>
</dbReference>
<dbReference type="SUPFAM" id="SSF47203">
    <property type="entry name" value="Acyl-CoA dehydrogenase C-terminal domain-like"/>
    <property type="match status" value="1"/>
</dbReference>